<evidence type="ECO:0000256" key="6">
    <source>
        <dbReference type="ARBA" id="ARBA00022842"/>
    </source>
</evidence>
<dbReference type="GO" id="GO:0005634">
    <property type="term" value="C:nucleus"/>
    <property type="evidence" value="ECO:0007669"/>
    <property type="project" value="UniProtKB-SubCell"/>
</dbReference>
<dbReference type="InterPro" id="IPR043128">
    <property type="entry name" value="Rev_trsase/Diguanyl_cyclase"/>
</dbReference>
<dbReference type="EMBL" id="AJVK01027288">
    <property type="status" value="NOT_ANNOTATED_CDS"/>
    <property type="molecule type" value="Genomic_DNA"/>
</dbReference>
<protein>
    <submittedName>
        <fullName evidence="9">Uncharacterized protein</fullName>
    </submittedName>
</protein>
<sequence length="316" mass="35507">MTNSELNFSNTYERIVVLVDMDCFYCQVEEKLNPELKGKPMAVVQYNSWMGGGIIAVNYPARARGVTRHMRGDEARKHCPEIELVRVPSVREKADLTKYRDAGKDVARVLQSFTPNLERASVDEAYLDITSNVLERMKEMDRGEYFIKPENVTNTYAVGHKTFGDFVRSLSARMSSTQGTPEAEELEDFRAVNASCTSEEKDVKKRNEVKLLVAATIVNDIRRAVKDETGYECSAGVAHNKILAKLVAGLNKPNKQTVISIDCVQTLFEEMPILKVRGLGGKFGEIVCQKLNVKFMGDLLEYSEAELRKAFNDKDG</sequence>
<dbReference type="AlphaFoldDB" id="A0A1B0D882"/>
<dbReference type="GO" id="GO:0006281">
    <property type="term" value="P:DNA repair"/>
    <property type="evidence" value="ECO:0007669"/>
    <property type="project" value="UniProtKB-KW"/>
</dbReference>
<evidence type="ECO:0000256" key="2">
    <source>
        <dbReference type="ARBA" id="ARBA00022679"/>
    </source>
</evidence>
<evidence type="ECO:0000256" key="8">
    <source>
        <dbReference type="ARBA" id="ARBA00023242"/>
    </source>
</evidence>
<accession>A0A1B0D882</accession>
<evidence type="ECO:0000313" key="10">
    <source>
        <dbReference type="Proteomes" id="UP000092462"/>
    </source>
</evidence>
<keyword evidence="5" id="KW-0227">DNA damage</keyword>
<keyword evidence="7" id="KW-0234">DNA repair</keyword>
<organism evidence="9 10">
    <name type="scientific">Phlebotomus papatasi</name>
    <name type="common">Sandfly</name>
    <dbReference type="NCBI Taxonomy" id="29031"/>
    <lineage>
        <taxon>Eukaryota</taxon>
        <taxon>Metazoa</taxon>
        <taxon>Ecdysozoa</taxon>
        <taxon>Arthropoda</taxon>
        <taxon>Hexapoda</taxon>
        <taxon>Insecta</taxon>
        <taxon>Pterygota</taxon>
        <taxon>Neoptera</taxon>
        <taxon>Endopterygota</taxon>
        <taxon>Diptera</taxon>
        <taxon>Nematocera</taxon>
        <taxon>Psychodoidea</taxon>
        <taxon>Psychodidae</taxon>
        <taxon>Phlebotomus</taxon>
        <taxon>Phlebotomus</taxon>
    </lineage>
</organism>
<dbReference type="EnsemblMetazoa" id="PPAI003755-RA">
    <property type="protein sequence ID" value="PPAI003755-PA"/>
    <property type="gene ID" value="PPAI003755"/>
</dbReference>
<comment type="subcellular location">
    <subcellularLocation>
        <location evidence="1">Nucleus</location>
    </subcellularLocation>
</comment>
<evidence type="ECO:0000256" key="4">
    <source>
        <dbReference type="ARBA" id="ARBA00022723"/>
    </source>
</evidence>
<dbReference type="GO" id="GO:0042276">
    <property type="term" value="P:error-prone translesion synthesis"/>
    <property type="evidence" value="ECO:0007669"/>
    <property type="project" value="TreeGrafter"/>
</dbReference>
<dbReference type="FunFam" id="3.40.1170.60:FF:000003">
    <property type="entry name" value="DNA polymerase eta"/>
    <property type="match status" value="1"/>
</dbReference>
<keyword evidence="6" id="KW-0460">Magnesium</keyword>
<keyword evidence="10" id="KW-1185">Reference proteome</keyword>
<dbReference type="Pfam" id="PF00817">
    <property type="entry name" value="IMS"/>
    <property type="match status" value="1"/>
</dbReference>
<dbReference type="PROSITE" id="PS50173">
    <property type="entry name" value="UMUC"/>
    <property type="match status" value="1"/>
</dbReference>
<dbReference type="PANTHER" id="PTHR45873">
    <property type="entry name" value="DNA POLYMERASE ETA"/>
    <property type="match status" value="1"/>
</dbReference>
<dbReference type="InterPro" id="IPR043502">
    <property type="entry name" value="DNA/RNA_pol_sf"/>
</dbReference>
<dbReference type="Gene3D" id="3.40.1170.60">
    <property type="match status" value="1"/>
</dbReference>
<dbReference type="Proteomes" id="UP000092462">
    <property type="component" value="Unassembled WGS sequence"/>
</dbReference>
<dbReference type="GO" id="GO:0005657">
    <property type="term" value="C:replication fork"/>
    <property type="evidence" value="ECO:0007669"/>
    <property type="project" value="TreeGrafter"/>
</dbReference>
<evidence type="ECO:0000256" key="3">
    <source>
        <dbReference type="ARBA" id="ARBA00022695"/>
    </source>
</evidence>
<keyword evidence="2" id="KW-0808">Transferase</keyword>
<dbReference type="PANTHER" id="PTHR45873:SF1">
    <property type="entry name" value="DNA POLYMERASE ETA"/>
    <property type="match status" value="1"/>
</dbReference>
<name>A0A1B0D882_PHLPP</name>
<evidence type="ECO:0000256" key="1">
    <source>
        <dbReference type="ARBA" id="ARBA00004123"/>
    </source>
</evidence>
<dbReference type="InterPro" id="IPR052230">
    <property type="entry name" value="DNA_polymerase_eta"/>
</dbReference>
<dbReference type="Gene3D" id="3.30.70.270">
    <property type="match status" value="1"/>
</dbReference>
<proteinExistence type="predicted"/>
<dbReference type="GO" id="GO:0009314">
    <property type="term" value="P:response to radiation"/>
    <property type="evidence" value="ECO:0007669"/>
    <property type="project" value="TreeGrafter"/>
</dbReference>
<dbReference type="SUPFAM" id="SSF56672">
    <property type="entry name" value="DNA/RNA polymerases"/>
    <property type="match status" value="1"/>
</dbReference>
<dbReference type="VEuPathDB" id="VectorBase:PPAPM1_002355"/>
<dbReference type="Pfam" id="PF21704">
    <property type="entry name" value="POLH-Rev1_HhH"/>
    <property type="match status" value="1"/>
</dbReference>
<dbReference type="GO" id="GO:0003887">
    <property type="term" value="F:DNA-directed DNA polymerase activity"/>
    <property type="evidence" value="ECO:0007669"/>
    <property type="project" value="TreeGrafter"/>
</dbReference>
<dbReference type="Gene3D" id="1.10.150.20">
    <property type="entry name" value="5' to 3' exonuclease, C-terminal subdomain"/>
    <property type="match status" value="1"/>
</dbReference>
<evidence type="ECO:0000313" key="9">
    <source>
        <dbReference type="EnsemblMetazoa" id="PPAI003755-PA"/>
    </source>
</evidence>
<keyword evidence="4" id="KW-0479">Metal-binding</keyword>
<dbReference type="GO" id="GO:0046872">
    <property type="term" value="F:metal ion binding"/>
    <property type="evidence" value="ECO:0007669"/>
    <property type="project" value="UniProtKB-KW"/>
</dbReference>
<reference evidence="9" key="1">
    <citation type="submission" date="2022-08" db="UniProtKB">
        <authorList>
            <consortium name="EnsemblMetazoa"/>
        </authorList>
    </citation>
    <scope>IDENTIFICATION</scope>
    <source>
        <strain evidence="9">Israel</strain>
    </source>
</reference>
<dbReference type="VEuPathDB" id="VectorBase:PPAI003755"/>
<evidence type="ECO:0000256" key="5">
    <source>
        <dbReference type="ARBA" id="ARBA00022763"/>
    </source>
</evidence>
<keyword evidence="8" id="KW-0539">Nucleus</keyword>
<dbReference type="InterPro" id="IPR001126">
    <property type="entry name" value="UmuC"/>
</dbReference>
<dbReference type="GO" id="GO:0035861">
    <property type="term" value="C:site of double-strand break"/>
    <property type="evidence" value="ECO:0007669"/>
    <property type="project" value="TreeGrafter"/>
</dbReference>
<evidence type="ECO:0000256" key="7">
    <source>
        <dbReference type="ARBA" id="ARBA00023204"/>
    </source>
</evidence>
<keyword evidence="3" id="KW-0548">Nucleotidyltransferase</keyword>